<dbReference type="SUPFAM" id="SSF52091">
    <property type="entry name" value="SpoIIaa-like"/>
    <property type="match status" value="1"/>
</dbReference>
<protein>
    <recommendedName>
        <fullName evidence="7">STAS domain-containing protein</fullName>
    </recommendedName>
</protein>
<feature type="region of interest" description="Disordered" evidence="5">
    <location>
        <begin position="594"/>
        <end position="614"/>
    </location>
</feature>
<reference evidence="8 9" key="1">
    <citation type="submission" date="2024-02" db="EMBL/GenBank/DDBJ databases">
        <authorList>
            <person name="Daric V."/>
            <person name="Darras S."/>
        </authorList>
    </citation>
    <scope>NUCLEOTIDE SEQUENCE [LARGE SCALE GENOMIC DNA]</scope>
</reference>
<dbReference type="EMBL" id="CAWYQH010000068">
    <property type="protein sequence ID" value="CAK8679975.1"/>
    <property type="molecule type" value="Genomic_DNA"/>
</dbReference>
<feature type="transmembrane region" description="Helical" evidence="6">
    <location>
        <begin position="440"/>
        <end position="458"/>
    </location>
</feature>
<gene>
    <name evidence="8" type="ORF">CVLEPA_LOCUS10211</name>
</gene>
<proteinExistence type="predicted"/>
<comment type="subcellular location">
    <subcellularLocation>
        <location evidence="1">Membrane</location>
        <topology evidence="1">Multi-pass membrane protein</topology>
    </subcellularLocation>
</comment>
<comment type="caution">
    <text evidence="8">The sequence shown here is derived from an EMBL/GenBank/DDBJ whole genome shotgun (WGS) entry which is preliminary data.</text>
</comment>
<evidence type="ECO:0000256" key="4">
    <source>
        <dbReference type="ARBA" id="ARBA00023136"/>
    </source>
</evidence>
<feature type="transmembrane region" description="Helical" evidence="6">
    <location>
        <begin position="98"/>
        <end position="115"/>
    </location>
</feature>
<evidence type="ECO:0000256" key="2">
    <source>
        <dbReference type="ARBA" id="ARBA00022692"/>
    </source>
</evidence>
<feature type="transmembrane region" description="Helical" evidence="6">
    <location>
        <begin position="127"/>
        <end position="145"/>
    </location>
</feature>
<dbReference type="Gene3D" id="3.30.750.24">
    <property type="entry name" value="STAS domain"/>
    <property type="match status" value="1"/>
</dbReference>
<accession>A0ABP0FJX4</accession>
<evidence type="ECO:0000259" key="7">
    <source>
        <dbReference type="PROSITE" id="PS50801"/>
    </source>
</evidence>
<evidence type="ECO:0000256" key="3">
    <source>
        <dbReference type="ARBA" id="ARBA00022989"/>
    </source>
</evidence>
<keyword evidence="3 6" id="KW-1133">Transmembrane helix</keyword>
<dbReference type="PANTHER" id="PTHR11814">
    <property type="entry name" value="SULFATE TRANSPORTER"/>
    <property type="match status" value="1"/>
</dbReference>
<feature type="transmembrane region" description="Helical" evidence="6">
    <location>
        <begin position="286"/>
        <end position="303"/>
    </location>
</feature>
<evidence type="ECO:0000256" key="6">
    <source>
        <dbReference type="SAM" id="Phobius"/>
    </source>
</evidence>
<evidence type="ECO:0000313" key="8">
    <source>
        <dbReference type="EMBL" id="CAK8679975.1"/>
    </source>
</evidence>
<dbReference type="CDD" id="cd07042">
    <property type="entry name" value="STAS_SulP_like_sulfate_transporter"/>
    <property type="match status" value="1"/>
</dbReference>
<organism evidence="8 9">
    <name type="scientific">Clavelina lepadiformis</name>
    <name type="common">Light-bulb sea squirt</name>
    <name type="synonym">Ascidia lepadiformis</name>
    <dbReference type="NCBI Taxonomy" id="159417"/>
    <lineage>
        <taxon>Eukaryota</taxon>
        <taxon>Metazoa</taxon>
        <taxon>Chordata</taxon>
        <taxon>Tunicata</taxon>
        <taxon>Ascidiacea</taxon>
        <taxon>Aplousobranchia</taxon>
        <taxon>Clavelinidae</taxon>
        <taxon>Clavelina</taxon>
    </lineage>
</organism>
<feature type="transmembrane region" description="Helical" evidence="6">
    <location>
        <begin position="502"/>
        <end position="531"/>
    </location>
</feature>
<feature type="transmembrane region" description="Helical" evidence="6">
    <location>
        <begin position="231"/>
        <end position="251"/>
    </location>
</feature>
<feature type="domain" description="STAS" evidence="7">
    <location>
        <begin position="552"/>
        <end position="726"/>
    </location>
</feature>
<keyword evidence="9" id="KW-1185">Reference proteome</keyword>
<dbReference type="InterPro" id="IPR011547">
    <property type="entry name" value="SLC26A/SulP_dom"/>
</dbReference>
<evidence type="ECO:0000256" key="5">
    <source>
        <dbReference type="SAM" id="MobiDB-lite"/>
    </source>
</evidence>
<sequence>MTTTVLTTLIVFHCPAKSCKLFAMCDFEIKRPILTEKNFQKTYDVESETQEFDWTFLKTKVKGYLRSKVDDPGGTAKRFLLSLFPIITWLRKYPIKEWLVSDIISGLTIGVMQIPQGMSYSLLAGQHPIYGLYNAFFPAILYSILGTSRHVSMGAFAITSLMMGAAVTPIYPDPIIPSNASDAEQQAAWDAVYDVRIQYSVATLLIVGVFLLGLSLLNLGSIVMYLSDPMISGFTCGAAVHVFLSQLKGLFGVKIGSYSGPLNVVWVIRDVIIALTTLDEAGRTKTAATVVISVICVVFLLIVKQINERYQKKYLYGIPIPGEIVVVIVGTGISYGVNLHDLYGVSIVGNIPSGLPVPVAPPVSELSSVVGTAIPIAIVGYSVAVSIAKIFGNNFGYKIKPNQELVAYGVSNTVGSFFLCVPAFPSMSRSCVQVDSGGKTQLVGLISAAVILLVLLVIGPLFEKMPRACLAAIIAVAIKGMLRKARDFRPLWRINKLDGAIWMVACIATIFLDVVFGLVTGVAFSFLCVVFRTQFIKSESVTRVSNTEIYRRTNDAASHNDVIVIAFHGPLHYVNKDRLRHRLIKETKLDPALEKAKNKKRAKARKESDENASDQVPNVEVIANKHTDDNLNGNLQSMKEDVEAPPIGGRSTVRAVILDCSQMSFMDSVGVKFLKKAFEDYNELGIEMMLSHVEADVMYTLERGGFIEKFGYDVIFLTNHDAVLKNSKPSHDETHL</sequence>
<feature type="transmembrane region" description="Helical" evidence="6">
    <location>
        <begin position="152"/>
        <end position="171"/>
    </location>
</feature>
<dbReference type="Pfam" id="PF01740">
    <property type="entry name" value="STAS"/>
    <property type="match status" value="1"/>
</dbReference>
<evidence type="ECO:0000313" key="9">
    <source>
        <dbReference type="Proteomes" id="UP001642483"/>
    </source>
</evidence>
<feature type="transmembrane region" description="Helical" evidence="6">
    <location>
        <begin position="315"/>
        <end position="337"/>
    </location>
</feature>
<dbReference type="NCBIfam" id="TIGR00815">
    <property type="entry name" value="sulP"/>
    <property type="match status" value="1"/>
</dbReference>
<evidence type="ECO:0000256" key="1">
    <source>
        <dbReference type="ARBA" id="ARBA00004141"/>
    </source>
</evidence>
<name>A0ABP0FJX4_CLALP</name>
<feature type="transmembrane region" description="Helical" evidence="6">
    <location>
        <begin position="197"/>
        <end position="219"/>
    </location>
</feature>
<dbReference type="InterPro" id="IPR036513">
    <property type="entry name" value="STAS_dom_sf"/>
</dbReference>
<dbReference type="InterPro" id="IPR002645">
    <property type="entry name" value="STAS_dom"/>
</dbReference>
<keyword evidence="2 6" id="KW-0812">Transmembrane</keyword>
<feature type="transmembrane region" description="Helical" evidence="6">
    <location>
        <begin position="405"/>
        <end position="425"/>
    </location>
</feature>
<dbReference type="Proteomes" id="UP001642483">
    <property type="component" value="Unassembled WGS sequence"/>
</dbReference>
<keyword evidence="4 6" id="KW-0472">Membrane</keyword>
<dbReference type="PROSITE" id="PS50801">
    <property type="entry name" value="STAS"/>
    <property type="match status" value="1"/>
</dbReference>
<dbReference type="InterPro" id="IPR001902">
    <property type="entry name" value="SLC26A/SulP_fam"/>
</dbReference>
<dbReference type="Pfam" id="PF00916">
    <property type="entry name" value="Sulfate_transp"/>
    <property type="match status" value="1"/>
</dbReference>
<feature type="transmembrane region" description="Helical" evidence="6">
    <location>
        <begin position="366"/>
        <end position="384"/>
    </location>
</feature>